<proteinExistence type="predicted"/>
<dbReference type="RefSeq" id="WP_259817320.1">
    <property type="nucleotide sequence ID" value="NZ_CP103445.1"/>
</dbReference>
<evidence type="ECO:0000256" key="1">
    <source>
        <dbReference type="SAM" id="SignalP"/>
    </source>
</evidence>
<evidence type="ECO:0000313" key="2">
    <source>
        <dbReference type="EMBL" id="UWS34913.1"/>
    </source>
</evidence>
<feature type="chain" id="PRO_5047115601" evidence="1">
    <location>
        <begin position="20"/>
        <end position="111"/>
    </location>
</feature>
<dbReference type="EMBL" id="CP103445">
    <property type="protein sequence ID" value="UWS34913.1"/>
    <property type="molecule type" value="Genomic_DNA"/>
</dbReference>
<dbReference type="Pfam" id="PF10709">
    <property type="entry name" value="DUF2511"/>
    <property type="match status" value="1"/>
</dbReference>
<keyword evidence="3" id="KW-1185">Reference proteome</keyword>
<sequence>MKKLALACLALGISSSAVAGIETVSRFDMGKNDWPFTREEMMLSCEKGNILFAINDGTLVQYPLNAAAEAKVQAGQMKGVPIAEVLADDPDHPGQKKSLAPIVARAAKLCH</sequence>
<feature type="signal peptide" evidence="1">
    <location>
        <begin position="1"/>
        <end position="19"/>
    </location>
</feature>
<reference evidence="2" key="1">
    <citation type="submission" date="2022-07" db="EMBL/GenBank/DDBJ databases">
        <title>Genetic diversity of Erwinia pyrifoliae.</title>
        <authorList>
            <person name="Park D.S."/>
            <person name="Ham H."/>
        </authorList>
    </citation>
    <scope>NUCLEOTIDE SEQUENCE</scope>
    <source>
        <strain evidence="2">CP201486</strain>
    </source>
</reference>
<protein>
    <submittedName>
        <fullName evidence="2">YebY family protein</fullName>
    </submittedName>
</protein>
<dbReference type="InterPro" id="IPR019648">
    <property type="entry name" value="YebY"/>
</dbReference>
<name>A0ABY5XD44_ERWPY</name>
<keyword evidence="1" id="KW-0732">Signal</keyword>
<organism evidence="2 3">
    <name type="scientific">Erwinia pyrifoliae</name>
    <dbReference type="NCBI Taxonomy" id="79967"/>
    <lineage>
        <taxon>Bacteria</taxon>
        <taxon>Pseudomonadati</taxon>
        <taxon>Pseudomonadota</taxon>
        <taxon>Gammaproteobacteria</taxon>
        <taxon>Enterobacterales</taxon>
        <taxon>Erwiniaceae</taxon>
        <taxon>Erwinia</taxon>
    </lineage>
</organism>
<accession>A0ABY5XD44</accession>
<evidence type="ECO:0000313" key="3">
    <source>
        <dbReference type="Proteomes" id="UP001058553"/>
    </source>
</evidence>
<dbReference type="Proteomes" id="UP001058553">
    <property type="component" value="Chromosome"/>
</dbReference>
<gene>
    <name evidence="2" type="ORF">NYP84_07140</name>
</gene>